<reference evidence="1" key="1">
    <citation type="submission" date="2018-11" db="EMBL/GenBank/DDBJ databases">
        <authorList>
            <person name="Alioto T."/>
            <person name="Alioto T."/>
        </authorList>
    </citation>
    <scope>NUCLEOTIDE SEQUENCE</scope>
</reference>
<proteinExistence type="predicted"/>
<dbReference type="SUPFAM" id="SSF56672">
    <property type="entry name" value="DNA/RNA polymerases"/>
    <property type="match status" value="1"/>
</dbReference>
<feature type="non-terminal residue" evidence="1">
    <location>
        <position position="1"/>
    </location>
</feature>
<dbReference type="EMBL" id="UYJE01003027">
    <property type="protein sequence ID" value="VDI15836.1"/>
    <property type="molecule type" value="Genomic_DNA"/>
</dbReference>
<dbReference type="OrthoDB" id="10068564at2759"/>
<name>A0A8B6D960_MYTGA</name>
<feature type="non-terminal residue" evidence="1">
    <location>
        <position position="81"/>
    </location>
</feature>
<evidence type="ECO:0008006" key="3">
    <source>
        <dbReference type="Google" id="ProtNLM"/>
    </source>
</evidence>
<gene>
    <name evidence="1" type="ORF">MGAL_10B047581</name>
</gene>
<comment type="caution">
    <text evidence="1">The sequence shown here is derived from an EMBL/GenBank/DDBJ whole genome shotgun (WGS) entry which is preliminary data.</text>
</comment>
<dbReference type="Proteomes" id="UP000596742">
    <property type="component" value="Unassembled WGS sequence"/>
</dbReference>
<protein>
    <recommendedName>
        <fullName evidence="3">Reverse transcriptase domain-containing protein</fullName>
    </recommendedName>
</protein>
<dbReference type="InterPro" id="IPR043502">
    <property type="entry name" value="DNA/RNA_pol_sf"/>
</dbReference>
<dbReference type="Gene3D" id="3.30.70.270">
    <property type="match status" value="1"/>
</dbReference>
<dbReference type="AlphaFoldDB" id="A0A8B6D960"/>
<sequence>DHVRQQVDDIIVFGVSQDEHGTRLASLLQRNGLRLNKQKCKFNRDSLEFDGHILSSKGIPADPRKTEVMSNTYTVIPAAIS</sequence>
<evidence type="ECO:0000313" key="1">
    <source>
        <dbReference type="EMBL" id="VDI15836.1"/>
    </source>
</evidence>
<accession>A0A8B6D960</accession>
<dbReference type="InterPro" id="IPR043128">
    <property type="entry name" value="Rev_trsase/Diguanyl_cyclase"/>
</dbReference>
<organism evidence="1 2">
    <name type="scientific">Mytilus galloprovincialis</name>
    <name type="common">Mediterranean mussel</name>
    <dbReference type="NCBI Taxonomy" id="29158"/>
    <lineage>
        <taxon>Eukaryota</taxon>
        <taxon>Metazoa</taxon>
        <taxon>Spiralia</taxon>
        <taxon>Lophotrochozoa</taxon>
        <taxon>Mollusca</taxon>
        <taxon>Bivalvia</taxon>
        <taxon>Autobranchia</taxon>
        <taxon>Pteriomorphia</taxon>
        <taxon>Mytilida</taxon>
        <taxon>Mytiloidea</taxon>
        <taxon>Mytilidae</taxon>
        <taxon>Mytilinae</taxon>
        <taxon>Mytilus</taxon>
    </lineage>
</organism>
<evidence type="ECO:0000313" key="2">
    <source>
        <dbReference type="Proteomes" id="UP000596742"/>
    </source>
</evidence>
<keyword evidence="2" id="KW-1185">Reference proteome</keyword>